<comment type="similarity">
    <text evidence="2 8">Belongs to the glycosyl hydrolase 27 family.</text>
</comment>
<dbReference type="Proteomes" id="UP000245771">
    <property type="component" value="Unassembled WGS sequence"/>
</dbReference>
<evidence type="ECO:0000256" key="7">
    <source>
        <dbReference type="ARBA" id="ARBA00023295"/>
    </source>
</evidence>
<feature type="signal peptide" evidence="10">
    <location>
        <begin position="1"/>
        <end position="23"/>
    </location>
</feature>
<dbReference type="Gene3D" id="2.60.40.1180">
    <property type="entry name" value="Golgi alpha-mannosidase II"/>
    <property type="match status" value="1"/>
</dbReference>
<accession>A0A316VJG4</accession>
<evidence type="ECO:0000256" key="3">
    <source>
        <dbReference type="ARBA" id="ARBA00012755"/>
    </source>
</evidence>
<dbReference type="PANTHER" id="PTHR11452:SF75">
    <property type="entry name" value="ALPHA-GALACTOSIDASE MEL1"/>
    <property type="match status" value="1"/>
</dbReference>
<evidence type="ECO:0000259" key="11">
    <source>
        <dbReference type="Pfam" id="PF17801"/>
    </source>
</evidence>
<keyword evidence="7 8" id="KW-0326">Glycosidase</keyword>
<dbReference type="STRING" id="1280837.A0A316VJG4"/>
<feature type="compositionally biased region" description="Polar residues" evidence="9">
    <location>
        <begin position="432"/>
        <end position="441"/>
    </location>
</feature>
<evidence type="ECO:0000256" key="8">
    <source>
        <dbReference type="RuleBase" id="RU361168"/>
    </source>
</evidence>
<keyword evidence="13" id="KW-1185">Reference proteome</keyword>
<dbReference type="PRINTS" id="PR00740">
    <property type="entry name" value="GLHYDRLASE27"/>
</dbReference>
<evidence type="ECO:0000256" key="2">
    <source>
        <dbReference type="ARBA" id="ARBA00009743"/>
    </source>
</evidence>
<dbReference type="InterPro" id="IPR002241">
    <property type="entry name" value="Glyco_hydro_27"/>
</dbReference>
<feature type="chain" id="PRO_5016444996" description="Alpha-galactosidase" evidence="10">
    <location>
        <begin position="24"/>
        <end position="457"/>
    </location>
</feature>
<dbReference type="InterPro" id="IPR013785">
    <property type="entry name" value="Aldolase_TIM"/>
</dbReference>
<dbReference type="InterPro" id="IPR017853">
    <property type="entry name" value="GH"/>
</dbReference>
<dbReference type="InterPro" id="IPR000111">
    <property type="entry name" value="Glyco_hydro_27/36_CS"/>
</dbReference>
<evidence type="ECO:0000313" key="13">
    <source>
        <dbReference type="Proteomes" id="UP000245771"/>
    </source>
</evidence>
<dbReference type="PANTHER" id="PTHR11452">
    <property type="entry name" value="ALPHA-GALACTOSIDASE/ALPHA-N-ACETYLGALACTOSAMINIDASE"/>
    <property type="match status" value="1"/>
</dbReference>
<dbReference type="CDD" id="cd14792">
    <property type="entry name" value="GH27"/>
    <property type="match status" value="1"/>
</dbReference>
<evidence type="ECO:0000313" key="12">
    <source>
        <dbReference type="EMBL" id="PWN37749.1"/>
    </source>
</evidence>
<dbReference type="Pfam" id="PF16499">
    <property type="entry name" value="Melibiase_2"/>
    <property type="match status" value="1"/>
</dbReference>
<dbReference type="EMBL" id="KZ819602">
    <property type="protein sequence ID" value="PWN37749.1"/>
    <property type="molecule type" value="Genomic_DNA"/>
</dbReference>
<keyword evidence="6 8" id="KW-1015">Disulfide bond</keyword>
<dbReference type="Pfam" id="PF17801">
    <property type="entry name" value="Melibiase_C"/>
    <property type="match status" value="1"/>
</dbReference>
<protein>
    <recommendedName>
        <fullName evidence="3 8">Alpha-galactosidase</fullName>
        <ecNumber evidence="3 8">3.2.1.22</ecNumber>
    </recommendedName>
    <alternativeName>
        <fullName evidence="8">Melibiase</fullName>
    </alternativeName>
</protein>
<sequence>MKSFSTTLTALWTLSALAAFTQALNNGKSITPHMGWNTWNYHGCNISEDVVLQAARQVKASGLQSKGYNIIWIDDCWQADQRNATTGEIPANPEKFPTGLKSVTDQLHNMGFEAGIYSSAGTLTCGGKIASLDHEEVDAKSWADAGFDALKYDNCHNQGRMGTPQNSFNRYVAMSDAVNKTGRPMVMGLCNWGEDSPWYFATDTWNSWRISGDIFDTFNRDDDRCPCTSMTDCRFAGFHCSVEKIINFAAPLGQKAASAAWNDLDMLEVGNGGMNKEEEITHFSMWAMVKSPLIMGNDMAALTNRTLAILGNEDVIALNQDSAHTPAVRIWTKGKQQLWLTSLANETYAVSLTNFDDKQVTLTPTFDEMFIDTPSEAEKKFHIYDLWANVNFENASKSKPATKMSESAYSKALPELNVPAHGTRLLKMVPVNGSSSDTSMQARKVSSIAKRERQSRY</sequence>
<dbReference type="InterPro" id="IPR013780">
    <property type="entry name" value="Glyco_hydro_b"/>
</dbReference>
<keyword evidence="5 8" id="KW-0378">Hydrolase</keyword>
<proteinExistence type="inferred from homology"/>
<evidence type="ECO:0000256" key="5">
    <source>
        <dbReference type="ARBA" id="ARBA00022801"/>
    </source>
</evidence>
<feature type="region of interest" description="Disordered" evidence="9">
    <location>
        <begin position="431"/>
        <end position="457"/>
    </location>
</feature>
<dbReference type="GeneID" id="37023306"/>
<dbReference type="EC" id="3.2.1.22" evidence="3 8"/>
<comment type="catalytic activity">
    <reaction evidence="1 8">
        <text>Hydrolysis of terminal, non-reducing alpha-D-galactose residues in alpha-D-galactosides, including galactose oligosaccharides, galactomannans and galactolipids.</text>
        <dbReference type="EC" id="3.2.1.22"/>
    </reaction>
</comment>
<evidence type="ECO:0000256" key="6">
    <source>
        <dbReference type="ARBA" id="ARBA00023157"/>
    </source>
</evidence>
<evidence type="ECO:0000256" key="9">
    <source>
        <dbReference type="SAM" id="MobiDB-lite"/>
    </source>
</evidence>
<dbReference type="InterPro" id="IPR041233">
    <property type="entry name" value="Melibiase_C"/>
</dbReference>
<dbReference type="AlphaFoldDB" id="A0A316VJG4"/>
<feature type="domain" description="Alpha galactosidase C-terminal" evidence="11">
    <location>
        <begin position="334"/>
        <end position="427"/>
    </location>
</feature>
<dbReference type="GO" id="GO:0005995">
    <property type="term" value="P:melibiose catabolic process"/>
    <property type="evidence" value="ECO:0007669"/>
    <property type="project" value="UniProtKB-ARBA"/>
</dbReference>
<dbReference type="OrthoDB" id="5795902at2759"/>
<dbReference type="PROSITE" id="PS00512">
    <property type="entry name" value="ALPHA_GALACTOSIDASE"/>
    <property type="match status" value="1"/>
</dbReference>
<evidence type="ECO:0000256" key="1">
    <source>
        <dbReference type="ARBA" id="ARBA00001255"/>
    </source>
</evidence>
<dbReference type="SUPFAM" id="SSF51011">
    <property type="entry name" value="Glycosyl hydrolase domain"/>
    <property type="match status" value="1"/>
</dbReference>
<organism evidence="12 13">
    <name type="scientific">Meira miltonrushii</name>
    <dbReference type="NCBI Taxonomy" id="1280837"/>
    <lineage>
        <taxon>Eukaryota</taxon>
        <taxon>Fungi</taxon>
        <taxon>Dikarya</taxon>
        <taxon>Basidiomycota</taxon>
        <taxon>Ustilaginomycotina</taxon>
        <taxon>Exobasidiomycetes</taxon>
        <taxon>Exobasidiales</taxon>
        <taxon>Brachybasidiaceae</taxon>
        <taxon>Meira</taxon>
    </lineage>
</organism>
<dbReference type="GO" id="GO:0004557">
    <property type="term" value="F:alpha-galactosidase activity"/>
    <property type="evidence" value="ECO:0007669"/>
    <property type="project" value="UniProtKB-EC"/>
</dbReference>
<dbReference type="Gene3D" id="3.20.20.70">
    <property type="entry name" value="Aldolase class I"/>
    <property type="match status" value="1"/>
</dbReference>
<reference evidence="12 13" key="1">
    <citation type="journal article" date="2018" name="Mol. Biol. Evol.">
        <title>Broad Genomic Sampling Reveals a Smut Pathogenic Ancestry of the Fungal Clade Ustilaginomycotina.</title>
        <authorList>
            <person name="Kijpornyongpan T."/>
            <person name="Mondo S.J."/>
            <person name="Barry K."/>
            <person name="Sandor L."/>
            <person name="Lee J."/>
            <person name="Lipzen A."/>
            <person name="Pangilinan J."/>
            <person name="LaButti K."/>
            <person name="Hainaut M."/>
            <person name="Henrissat B."/>
            <person name="Grigoriev I.V."/>
            <person name="Spatafora J.W."/>
            <person name="Aime M.C."/>
        </authorList>
    </citation>
    <scope>NUCLEOTIDE SEQUENCE [LARGE SCALE GENOMIC DNA]</scope>
    <source>
        <strain evidence="12 13">MCA 3882</strain>
    </source>
</reference>
<evidence type="ECO:0000256" key="4">
    <source>
        <dbReference type="ARBA" id="ARBA00022729"/>
    </source>
</evidence>
<dbReference type="FunFam" id="3.20.20.70:FF:000202">
    <property type="entry name" value="Alpha-galactosidase"/>
    <property type="match status" value="1"/>
</dbReference>
<dbReference type="RefSeq" id="XP_025358051.1">
    <property type="nucleotide sequence ID" value="XM_025501525.1"/>
</dbReference>
<evidence type="ECO:0000256" key="10">
    <source>
        <dbReference type="SAM" id="SignalP"/>
    </source>
</evidence>
<dbReference type="InParanoid" id="A0A316VJG4"/>
<keyword evidence="4 10" id="KW-0732">Signal</keyword>
<dbReference type="SUPFAM" id="SSF51445">
    <property type="entry name" value="(Trans)glycosidases"/>
    <property type="match status" value="1"/>
</dbReference>
<dbReference type="FunCoup" id="A0A316VJG4">
    <property type="interactions" value="134"/>
</dbReference>
<gene>
    <name evidence="12" type="ORF">FA14DRAFT_18671</name>
</gene>
<name>A0A316VJG4_9BASI</name>